<proteinExistence type="predicted"/>
<sequence length="433" mass="47488">MSRQYKTRSSDRHSSDPAKARFGPSPVLQPKATKKTKKELPEWKPGGNGVDWAAKLSQIPLQAKSYSGQSSDPQEQQADTMAKTVVERISAPYLLSREATLQRAKQNKLNGQLQMKSHLQREPLEITHGVQQGLIQRGPDEYRSLLADESDSESDSDDAGYSAISPIKAEIQEKNQQIRQGYPQLQQIGRQAKRITEKLESKRTDEAVAAVKDLGITWGKAGIFAVGDLILPGLGTGLGYADAAYGTGTAIREKRKLGKGGTESAKQTVEQGAAVGAESLHWTAATVIGSGRALYKGGKAIAESDDARKKRKMSYFAEFAKGNSRHKQEILNRCQEIIHLVHDIHKLFATKPEVEDDPDIERIVKSFEKEKIVPNMFKAQERIEKMFATMATYEERHTEYGSLLAGAGSGSGDLASGVEPMDDDDWMSSAATS</sequence>
<dbReference type="EMBL" id="JAQOSO010000002">
    <property type="protein sequence ID" value="MDJ1172586.1"/>
    <property type="molecule type" value="Genomic_DNA"/>
</dbReference>
<feature type="region of interest" description="Disordered" evidence="1">
    <location>
        <begin position="407"/>
        <end position="433"/>
    </location>
</feature>
<name>A0ABT7B0D0_9CYAN</name>
<reference evidence="2 3" key="1">
    <citation type="submission" date="2023-01" db="EMBL/GenBank/DDBJ databases">
        <title>Novel diversity within Roseofilum (Cyanobacteria; Desertifilaceae) from marine benthic mats with descriptions of four novel species.</title>
        <authorList>
            <person name="Wang Y."/>
            <person name="Berthold D.E."/>
            <person name="Hu J."/>
            <person name="Lefler F.W."/>
            <person name="Laughinghouse H.D. IV."/>
        </authorList>
    </citation>
    <scope>NUCLEOTIDE SEQUENCE [LARGE SCALE GENOMIC DNA]</scope>
    <source>
        <strain evidence="2 3">BLCC-M114</strain>
    </source>
</reference>
<dbReference type="RefSeq" id="WP_283764969.1">
    <property type="nucleotide sequence ID" value="NZ_JAQOSO010000002.1"/>
</dbReference>
<comment type="caution">
    <text evidence="2">The sequence shown here is derived from an EMBL/GenBank/DDBJ whole genome shotgun (WGS) entry which is preliminary data.</text>
</comment>
<keyword evidence="3" id="KW-1185">Reference proteome</keyword>
<gene>
    <name evidence="2" type="ORF">PMG25_00590</name>
</gene>
<evidence type="ECO:0000313" key="2">
    <source>
        <dbReference type="EMBL" id="MDJ1172586.1"/>
    </source>
</evidence>
<feature type="compositionally biased region" description="Basic and acidic residues" evidence="1">
    <location>
        <begin position="8"/>
        <end position="19"/>
    </location>
</feature>
<feature type="region of interest" description="Disordered" evidence="1">
    <location>
        <begin position="1"/>
        <end position="55"/>
    </location>
</feature>
<organism evidence="2 3">
    <name type="scientific">Roseofilum capinflatum BLCC-M114</name>
    <dbReference type="NCBI Taxonomy" id="3022440"/>
    <lineage>
        <taxon>Bacteria</taxon>
        <taxon>Bacillati</taxon>
        <taxon>Cyanobacteriota</taxon>
        <taxon>Cyanophyceae</taxon>
        <taxon>Desertifilales</taxon>
        <taxon>Desertifilaceae</taxon>
        <taxon>Roseofilum</taxon>
        <taxon>Roseofilum capinflatum</taxon>
    </lineage>
</organism>
<evidence type="ECO:0000313" key="3">
    <source>
        <dbReference type="Proteomes" id="UP001235849"/>
    </source>
</evidence>
<dbReference type="Proteomes" id="UP001235849">
    <property type="component" value="Unassembled WGS sequence"/>
</dbReference>
<accession>A0ABT7B0D0</accession>
<protein>
    <submittedName>
        <fullName evidence="2">Uncharacterized protein</fullName>
    </submittedName>
</protein>
<feature type="compositionally biased region" description="Low complexity" evidence="1">
    <location>
        <begin position="407"/>
        <end position="417"/>
    </location>
</feature>
<evidence type="ECO:0000256" key="1">
    <source>
        <dbReference type="SAM" id="MobiDB-lite"/>
    </source>
</evidence>